<dbReference type="InterPro" id="IPR036322">
    <property type="entry name" value="WD40_repeat_dom_sf"/>
</dbReference>
<keyword evidence="11" id="KW-1185">Reference proteome</keyword>
<dbReference type="Gene3D" id="3.40.50.1820">
    <property type="entry name" value="alpha/beta hydrolase"/>
    <property type="match status" value="1"/>
</dbReference>
<dbReference type="STRING" id="3750.A0A498HEJ8"/>
<dbReference type="InterPro" id="IPR028599">
    <property type="entry name" value="WDR12/Ytm1"/>
</dbReference>
<dbReference type="InterPro" id="IPR000073">
    <property type="entry name" value="AB_hydrolase_1"/>
</dbReference>
<proteinExistence type="inferred from homology"/>
<evidence type="ECO:0000256" key="4">
    <source>
        <dbReference type="ARBA" id="ARBA00022737"/>
    </source>
</evidence>
<dbReference type="PROSITE" id="PS50294">
    <property type="entry name" value="WD_REPEATS_REGION"/>
    <property type="match status" value="2"/>
</dbReference>
<feature type="repeat" description="WD" evidence="7">
    <location>
        <begin position="792"/>
        <end position="828"/>
    </location>
</feature>
<dbReference type="PANTHER" id="PTHR19855:SF11">
    <property type="entry name" value="RIBOSOME BIOGENESIS PROTEIN WDR12"/>
    <property type="match status" value="1"/>
</dbReference>
<keyword evidence="5 6" id="KW-0539">Nucleus</keyword>
<dbReference type="HAMAP" id="MF_03029">
    <property type="entry name" value="WDR12"/>
    <property type="match status" value="1"/>
</dbReference>
<comment type="caution">
    <text evidence="10">The sequence shown here is derived from an EMBL/GenBank/DDBJ whole genome shotgun (WGS) entry which is preliminary data.</text>
</comment>
<gene>
    <name evidence="10" type="ORF">DVH24_036994</name>
</gene>
<comment type="similarity">
    <text evidence="6">Belongs to the WD repeat WDR12/YTM1 family.</text>
</comment>
<dbReference type="InterPro" id="IPR019775">
    <property type="entry name" value="WD40_repeat_CS"/>
</dbReference>
<feature type="repeat" description="WD" evidence="7">
    <location>
        <begin position="706"/>
        <end position="746"/>
    </location>
</feature>
<name>A0A498HEJ8_MALDO</name>
<dbReference type="GO" id="GO:0005654">
    <property type="term" value="C:nucleoplasm"/>
    <property type="evidence" value="ECO:0007669"/>
    <property type="project" value="UniProtKB-SubCell"/>
</dbReference>
<evidence type="ECO:0000256" key="2">
    <source>
        <dbReference type="ARBA" id="ARBA00022552"/>
    </source>
</evidence>
<feature type="repeat" description="WD" evidence="7">
    <location>
        <begin position="641"/>
        <end position="673"/>
    </location>
</feature>
<dbReference type="GO" id="GO:0000463">
    <property type="term" value="P:maturation of LSU-rRNA from tricistronic rRNA transcript (SSU-rRNA, 5.8S rRNA, LSU-rRNA)"/>
    <property type="evidence" value="ECO:0007669"/>
    <property type="project" value="UniProtKB-UniRule"/>
</dbReference>
<evidence type="ECO:0000256" key="7">
    <source>
        <dbReference type="PROSITE-ProRule" id="PRU00221"/>
    </source>
</evidence>
<comment type="subcellular location">
    <subcellularLocation>
        <location evidence="6">Nucleus</location>
        <location evidence="6">Nucleolus</location>
    </subcellularLocation>
    <subcellularLocation>
        <location evidence="6">Nucleus</location>
        <location evidence="6">Nucleoplasm</location>
    </subcellularLocation>
</comment>
<dbReference type="GO" id="GO:0030687">
    <property type="term" value="C:preribosome, large subunit precursor"/>
    <property type="evidence" value="ECO:0007669"/>
    <property type="project" value="UniProtKB-UniRule"/>
</dbReference>
<dbReference type="InterPro" id="IPR015943">
    <property type="entry name" value="WD40/YVTN_repeat-like_dom_sf"/>
</dbReference>
<dbReference type="GO" id="GO:0000466">
    <property type="term" value="P:maturation of 5.8S rRNA from tricistronic rRNA transcript (SSU-rRNA, 5.8S rRNA, LSU-rRNA)"/>
    <property type="evidence" value="ECO:0007669"/>
    <property type="project" value="UniProtKB-UniRule"/>
</dbReference>
<accession>A0A498HEJ8</accession>
<reference evidence="10 11" key="1">
    <citation type="submission" date="2018-10" db="EMBL/GenBank/DDBJ databases">
        <title>A high-quality apple genome assembly.</title>
        <authorList>
            <person name="Hu J."/>
        </authorList>
    </citation>
    <scope>NUCLEOTIDE SEQUENCE [LARGE SCALE GENOMIC DNA]</scope>
    <source>
        <strain evidence="11">cv. HFTH1</strain>
        <tissue evidence="10">Young leaf</tissue>
    </source>
</reference>
<dbReference type="PROSITE" id="PS00678">
    <property type="entry name" value="WD_REPEATS_1"/>
    <property type="match status" value="1"/>
</dbReference>
<dbReference type="SUPFAM" id="SSF53474">
    <property type="entry name" value="alpha/beta-Hydrolases"/>
    <property type="match status" value="1"/>
</dbReference>
<feature type="domain" description="AB hydrolase-1" evidence="9">
    <location>
        <begin position="154"/>
        <end position="389"/>
    </location>
</feature>
<dbReference type="SUPFAM" id="SSF50978">
    <property type="entry name" value="WD40 repeat-like"/>
    <property type="match status" value="1"/>
</dbReference>
<dbReference type="Proteomes" id="UP000290289">
    <property type="component" value="Chromosome 17"/>
</dbReference>
<dbReference type="PRINTS" id="PR00320">
    <property type="entry name" value="GPROTEINBRPT"/>
</dbReference>
<evidence type="ECO:0000256" key="6">
    <source>
        <dbReference type="HAMAP-Rule" id="MF_03029"/>
    </source>
</evidence>
<evidence type="ECO:0000313" key="10">
    <source>
        <dbReference type="EMBL" id="RXH69210.1"/>
    </source>
</evidence>
<keyword evidence="2 6" id="KW-0698">rRNA processing</keyword>
<evidence type="ECO:0000256" key="5">
    <source>
        <dbReference type="ARBA" id="ARBA00023242"/>
    </source>
</evidence>
<dbReference type="PROSITE" id="PS50082">
    <property type="entry name" value="WD_REPEATS_2"/>
    <property type="match status" value="3"/>
</dbReference>
<evidence type="ECO:0000259" key="9">
    <source>
        <dbReference type="Pfam" id="PF12697"/>
    </source>
</evidence>
<dbReference type="Pfam" id="PF12697">
    <property type="entry name" value="Abhydrolase_6"/>
    <property type="match status" value="1"/>
</dbReference>
<sequence>MRREPFNETTAVKVDKFLSTLLCCHALSNPMESKNQLHNPHGILLCSCQINGRIRMMPLMWCSAPLSPPPEAVVGTLMAKKDGSLRSVVINMRGAGTNNGFPSFLPKEVEKIKDPYARTLAQRMERLPVPIASSESCIMSSCVRPRKQSEINPVVLLHCFDSSCLEWRCAYPLLEEAGLEAWAVDVLGWGFSDLERCPPCSAATKRHHLYQFWKSYIRRPMVLVGPSLGGSVAIDFAYHYPVAVEKLVLINASVYAEGTGDMAKLPKAAAYAGVSLLKCTPLRFYANMLAFNGISLATTFDWTNVGRLHCLLPWWKDATVSFMSSGGYNVVSQIKQVKQKVLVICSEQDNIISYKQILRLRCELSSAIMRLIPDSGHLPHVDNPASVAKLIAGFARNAMDADGNSEEPSWLVLVRFKTDLGHPYKVPESSISIPASLTRFGLSTVVNNLITSGNPDWESEPFDFLIKHELVRMSIEMFLLAKNISAERILEIEYIRAVVPRKEEEPSLHNEWVSAVDGSSPRFFLTGCYDGLGRVWKAPGACTHILEGHSGPVTSVSIINPKGYCCYQFSSECQLALSTTYNFSVLAFRGPSYYGILIGGGLYMVAARVVQFPVSILSQVLKLFNAEETRKNPLRIAFKILHGHTAAVQSVAAQTSGNMVCSGSWDSTINLWQTNEPDAEGDTVSTKKRKKTGQEKELQLEAVSSLVGHTQCVSSVKWPEPKTIYSASWDHSIKEWNVERGTATSTIYHDKVLNCIDIGGEGSALIAAGGSDPIVRVWDPRKPGTSASIKTFSSHTSWVTACKWHDKSPFHLVSASHDGKVMLWDTRTAALCADWWKGDTVLSGGADIKLCMTSGKSDLKAEGLLHSLARRWSSLYIFHDLLEIGSENGQS</sequence>
<organism evidence="10 11">
    <name type="scientific">Malus domestica</name>
    <name type="common">Apple</name>
    <name type="synonym">Pyrus malus</name>
    <dbReference type="NCBI Taxonomy" id="3750"/>
    <lineage>
        <taxon>Eukaryota</taxon>
        <taxon>Viridiplantae</taxon>
        <taxon>Streptophyta</taxon>
        <taxon>Embryophyta</taxon>
        <taxon>Tracheophyta</taxon>
        <taxon>Spermatophyta</taxon>
        <taxon>Magnoliopsida</taxon>
        <taxon>eudicotyledons</taxon>
        <taxon>Gunneridae</taxon>
        <taxon>Pentapetalae</taxon>
        <taxon>rosids</taxon>
        <taxon>fabids</taxon>
        <taxon>Rosales</taxon>
        <taxon>Rosaceae</taxon>
        <taxon>Amygdaloideae</taxon>
        <taxon>Maleae</taxon>
        <taxon>Malus</taxon>
    </lineage>
</organism>
<keyword evidence="4" id="KW-0677">Repeat</keyword>
<dbReference type="Gene3D" id="2.130.10.10">
    <property type="entry name" value="YVTN repeat-like/Quinoprotein amine dehydrogenase"/>
    <property type="match status" value="2"/>
</dbReference>
<dbReference type="PRINTS" id="PR00111">
    <property type="entry name" value="ABHYDROLASE"/>
</dbReference>
<evidence type="ECO:0000259" key="8">
    <source>
        <dbReference type="Pfam" id="PF08154"/>
    </source>
</evidence>
<dbReference type="EMBL" id="RDQH01000343">
    <property type="protein sequence ID" value="RXH69210.1"/>
    <property type="molecule type" value="Genomic_DNA"/>
</dbReference>
<dbReference type="Pfam" id="PF00400">
    <property type="entry name" value="WD40"/>
    <property type="match status" value="3"/>
</dbReference>
<keyword evidence="1 6" id="KW-0690">Ribosome biogenesis</keyword>
<evidence type="ECO:0000256" key="3">
    <source>
        <dbReference type="ARBA" id="ARBA00022574"/>
    </source>
</evidence>
<dbReference type="PANTHER" id="PTHR19855">
    <property type="entry name" value="WD40 REPEAT PROTEIN 12, 37"/>
    <property type="match status" value="1"/>
</dbReference>
<dbReference type="GO" id="GO:0005730">
    <property type="term" value="C:nucleolus"/>
    <property type="evidence" value="ECO:0007669"/>
    <property type="project" value="UniProtKB-SubCell"/>
</dbReference>
<feature type="domain" description="NLE" evidence="8">
    <location>
        <begin position="412"/>
        <end position="479"/>
    </location>
</feature>
<dbReference type="SMART" id="SM00320">
    <property type="entry name" value="WD40"/>
    <property type="match status" value="6"/>
</dbReference>
<comment type="function">
    <text evidence="6">Required for maturation of ribosomal RNAs and formation of the large ribosomal subunit.</text>
</comment>
<dbReference type="InterPro" id="IPR029058">
    <property type="entry name" value="AB_hydrolase_fold"/>
</dbReference>
<evidence type="ECO:0000313" key="11">
    <source>
        <dbReference type="Proteomes" id="UP000290289"/>
    </source>
</evidence>
<dbReference type="InterPro" id="IPR012972">
    <property type="entry name" value="NLE"/>
</dbReference>
<dbReference type="GO" id="GO:0043021">
    <property type="term" value="F:ribonucleoprotein complex binding"/>
    <property type="evidence" value="ECO:0007669"/>
    <property type="project" value="UniProtKB-UniRule"/>
</dbReference>
<protein>
    <recommendedName>
        <fullName evidence="6">Ribosome biogenesis protein WDR12 homolog</fullName>
    </recommendedName>
</protein>
<dbReference type="Pfam" id="PF08154">
    <property type="entry name" value="NLE"/>
    <property type="match status" value="1"/>
</dbReference>
<dbReference type="AlphaFoldDB" id="A0A498HEJ8"/>
<dbReference type="InterPro" id="IPR001680">
    <property type="entry name" value="WD40_rpt"/>
</dbReference>
<dbReference type="InterPro" id="IPR020472">
    <property type="entry name" value="WD40_PAC1"/>
</dbReference>
<evidence type="ECO:0000256" key="1">
    <source>
        <dbReference type="ARBA" id="ARBA00022517"/>
    </source>
</evidence>
<keyword evidence="3 7" id="KW-0853">WD repeat</keyword>